<dbReference type="PANTHER" id="PTHR45618">
    <property type="entry name" value="MITOCHONDRIAL DICARBOXYLATE CARRIER-RELATED"/>
    <property type="match status" value="1"/>
</dbReference>
<evidence type="ECO:0000256" key="9">
    <source>
        <dbReference type="RuleBase" id="RU000488"/>
    </source>
</evidence>
<dbReference type="Gene3D" id="1.50.40.10">
    <property type="entry name" value="Mitochondrial carrier domain"/>
    <property type="match status" value="1"/>
</dbReference>
<dbReference type="PROSITE" id="PS50920">
    <property type="entry name" value="SOLCAR"/>
    <property type="match status" value="3"/>
</dbReference>
<dbReference type="CTD" id="35763"/>
<dbReference type="EMBL" id="CH902619">
    <property type="protein sequence ID" value="EDV37829.1"/>
    <property type="molecule type" value="Genomic_DNA"/>
</dbReference>
<evidence type="ECO:0000313" key="10">
    <source>
        <dbReference type="EMBL" id="EDV37829.1"/>
    </source>
</evidence>
<evidence type="ECO:0000256" key="3">
    <source>
        <dbReference type="ARBA" id="ARBA00022448"/>
    </source>
</evidence>
<proteinExistence type="inferred from homology"/>
<comment type="subcellular location">
    <subcellularLocation>
        <location evidence="1">Membrane</location>
        <topology evidence="1">Multi-pass membrane protein</topology>
    </subcellularLocation>
</comment>
<dbReference type="OrthoDB" id="448427at2759"/>
<dbReference type="InterPro" id="IPR023395">
    <property type="entry name" value="MCP_dom_sf"/>
</dbReference>
<reference evidence="10 11" key="1">
    <citation type="journal article" date="2007" name="Nature">
        <title>Evolution of genes and genomes on the Drosophila phylogeny.</title>
        <authorList>
            <consortium name="Drosophila 12 Genomes Consortium"/>
            <person name="Clark A.G."/>
            <person name="Eisen M.B."/>
            <person name="Smith D.R."/>
            <person name="Bergman C.M."/>
            <person name="Oliver B."/>
            <person name="Markow T.A."/>
            <person name="Kaufman T.C."/>
            <person name="Kellis M."/>
            <person name="Gelbart W."/>
            <person name="Iyer V.N."/>
            <person name="Pollard D.A."/>
            <person name="Sackton T.B."/>
            <person name="Larracuente A.M."/>
            <person name="Singh N.D."/>
            <person name="Abad J.P."/>
            <person name="Abt D.N."/>
            <person name="Adryan B."/>
            <person name="Aguade M."/>
            <person name="Akashi H."/>
            <person name="Anderson W.W."/>
            <person name="Aquadro C.F."/>
            <person name="Ardell D.H."/>
            <person name="Arguello R."/>
            <person name="Artieri C.G."/>
            <person name="Barbash D.A."/>
            <person name="Barker D."/>
            <person name="Barsanti P."/>
            <person name="Batterham P."/>
            <person name="Batzoglou S."/>
            <person name="Begun D."/>
            <person name="Bhutkar A."/>
            <person name="Blanco E."/>
            <person name="Bosak S.A."/>
            <person name="Bradley R.K."/>
            <person name="Brand A.D."/>
            <person name="Brent M.R."/>
            <person name="Brooks A.N."/>
            <person name="Brown R.H."/>
            <person name="Butlin R.K."/>
            <person name="Caggese C."/>
            <person name="Calvi B.R."/>
            <person name="Bernardo de Carvalho A."/>
            <person name="Caspi A."/>
            <person name="Castrezana S."/>
            <person name="Celniker S.E."/>
            <person name="Chang J.L."/>
            <person name="Chapple C."/>
            <person name="Chatterji S."/>
            <person name="Chinwalla A."/>
            <person name="Civetta A."/>
            <person name="Clifton S.W."/>
            <person name="Comeron J.M."/>
            <person name="Costello J.C."/>
            <person name="Coyne J.A."/>
            <person name="Daub J."/>
            <person name="David R.G."/>
            <person name="Delcher A.L."/>
            <person name="Delehaunty K."/>
            <person name="Do C.B."/>
            <person name="Ebling H."/>
            <person name="Edwards K."/>
            <person name="Eickbush T."/>
            <person name="Evans J.D."/>
            <person name="Filipski A."/>
            <person name="Findeiss S."/>
            <person name="Freyhult E."/>
            <person name="Fulton L."/>
            <person name="Fulton R."/>
            <person name="Garcia A.C."/>
            <person name="Gardiner A."/>
            <person name="Garfield D.A."/>
            <person name="Garvin B.E."/>
            <person name="Gibson G."/>
            <person name="Gilbert D."/>
            <person name="Gnerre S."/>
            <person name="Godfrey J."/>
            <person name="Good R."/>
            <person name="Gotea V."/>
            <person name="Gravely B."/>
            <person name="Greenberg A.J."/>
            <person name="Griffiths-Jones S."/>
            <person name="Gross S."/>
            <person name="Guigo R."/>
            <person name="Gustafson E.A."/>
            <person name="Haerty W."/>
            <person name="Hahn M.W."/>
            <person name="Halligan D.L."/>
            <person name="Halpern A.L."/>
            <person name="Halter G.M."/>
            <person name="Han M.V."/>
            <person name="Heger A."/>
            <person name="Hillier L."/>
            <person name="Hinrichs A.S."/>
            <person name="Holmes I."/>
            <person name="Hoskins R.A."/>
            <person name="Hubisz M.J."/>
            <person name="Hultmark D."/>
            <person name="Huntley M.A."/>
            <person name="Jaffe D.B."/>
            <person name="Jagadeeshan S."/>
            <person name="Jeck W.R."/>
            <person name="Johnson J."/>
            <person name="Jones C.D."/>
            <person name="Jordan W.C."/>
            <person name="Karpen G.H."/>
            <person name="Kataoka E."/>
            <person name="Keightley P.D."/>
            <person name="Kheradpour P."/>
            <person name="Kirkness E.F."/>
            <person name="Koerich L.B."/>
            <person name="Kristiansen K."/>
            <person name="Kudrna D."/>
            <person name="Kulathinal R.J."/>
            <person name="Kumar S."/>
            <person name="Kwok R."/>
            <person name="Lander E."/>
            <person name="Langley C.H."/>
            <person name="Lapoint R."/>
            <person name="Lazzaro B.P."/>
            <person name="Lee S.J."/>
            <person name="Levesque L."/>
            <person name="Li R."/>
            <person name="Lin C.F."/>
            <person name="Lin M.F."/>
            <person name="Lindblad-Toh K."/>
            <person name="Llopart A."/>
            <person name="Long M."/>
            <person name="Low L."/>
            <person name="Lozovsky E."/>
            <person name="Lu J."/>
            <person name="Luo M."/>
            <person name="Machado C.A."/>
            <person name="Makalowski W."/>
            <person name="Marzo M."/>
            <person name="Matsuda M."/>
            <person name="Matzkin L."/>
            <person name="McAllister B."/>
            <person name="McBride C.S."/>
            <person name="McKernan B."/>
            <person name="McKernan K."/>
            <person name="Mendez-Lago M."/>
            <person name="Minx P."/>
            <person name="Mollenhauer M.U."/>
            <person name="Montooth K."/>
            <person name="Mount S.M."/>
            <person name="Mu X."/>
            <person name="Myers E."/>
            <person name="Negre B."/>
            <person name="Newfeld S."/>
            <person name="Nielsen R."/>
            <person name="Noor M.A."/>
            <person name="O'Grady P."/>
            <person name="Pachter L."/>
            <person name="Papaceit M."/>
            <person name="Parisi M.J."/>
            <person name="Parisi M."/>
            <person name="Parts L."/>
            <person name="Pedersen J.S."/>
            <person name="Pesole G."/>
            <person name="Phillippy A.M."/>
            <person name="Ponting C.P."/>
            <person name="Pop M."/>
            <person name="Porcelli D."/>
            <person name="Powell J.R."/>
            <person name="Prohaska S."/>
            <person name="Pruitt K."/>
            <person name="Puig M."/>
            <person name="Quesneville H."/>
            <person name="Ram K.R."/>
            <person name="Rand D."/>
            <person name="Rasmussen M.D."/>
            <person name="Reed L.K."/>
            <person name="Reenan R."/>
            <person name="Reily A."/>
            <person name="Remington K.A."/>
            <person name="Rieger T.T."/>
            <person name="Ritchie M.G."/>
            <person name="Robin C."/>
            <person name="Rogers Y.H."/>
            <person name="Rohde C."/>
            <person name="Rozas J."/>
            <person name="Rubenfield M.J."/>
            <person name="Ruiz A."/>
            <person name="Russo S."/>
            <person name="Salzberg S.L."/>
            <person name="Sanchez-Gracia A."/>
            <person name="Saranga D.J."/>
            <person name="Sato H."/>
            <person name="Schaeffer S.W."/>
            <person name="Schatz M.C."/>
            <person name="Schlenke T."/>
            <person name="Schwartz R."/>
            <person name="Segarra C."/>
            <person name="Singh R.S."/>
            <person name="Sirot L."/>
            <person name="Sirota M."/>
            <person name="Sisneros N.B."/>
            <person name="Smith C.D."/>
            <person name="Smith T.F."/>
            <person name="Spieth J."/>
            <person name="Stage D.E."/>
            <person name="Stark A."/>
            <person name="Stephan W."/>
            <person name="Strausberg R.L."/>
            <person name="Strempel S."/>
            <person name="Sturgill D."/>
            <person name="Sutton G."/>
            <person name="Sutton G.G."/>
            <person name="Tao W."/>
            <person name="Teichmann S."/>
            <person name="Tobari Y.N."/>
            <person name="Tomimura Y."/>
            <person name="Tsolas J.M."/>
            <person name="Valente V.L."/>
            <person name="Venter E."/>
            <person name="Venter J.C."/>
            <person name="Vicario S."/>
            <person name="Vieira F.G."/>
            <person name="Vilella A.J."/>
            <person name="Villasante A."/>
            <person name="Walenz B."/>
            <person name="Wang J."/>
            <person name="Wasserman M."/>
            <person name="Watts T."/>
            <person name="Wilson D."/>
            <person name="Wilson R.K."/>
            <person name="Wing R.A."/>
            <person name="Wolfner M.F."/>
            <person name="Wong A."/>
            <person name="Wong G.K."/>
            <person name="Wu C.I."/>
            <person name="Wu G."/>
            <person name="Yamamoto D."/>
            <person name="Yang H.P."/>
            <person name="Yang S.P."/>
            <person name="Yorke J.A."/>
            <person name="Yoshida K."/>
            <person name="Zdobnov E."/>
            <person name="Zhang P."/>
            <person name="Zhang Y."/>
            <person name="Zimin A.V."/>
            <person name="Baldwin J."/>
            <person name="Abdouelleil A."/>
            <person name="Abdulkadir J."/>
            <person name="Abebe A."/>
            <person name="Abera B."/>
            <person name="Abreu J."/>
            <person name="Acer S.C."/>
            <person name="Aftuck L."/>
            <person name="Alexander A."/>
            <person name="An P."/>
            <person name="Anderson E."/>
            <person name="Anderson S."/>
            <person name="Arachi H."/>
            <person name="Azer M."/>
            <person name="Bachantsang P."/>
            <person name="Barry A."/>
            <person name="Bayul T."/>
            <person name="Berlin A."/>
            <person name="Bessette D."/>
            <person name="Bloom T."/>
            <person name="Blye J."/>
            <person name="Boguslavskiy L."/>
            <person name="Bonnet C."/>
            <person name="Boukhgalter B."/>
            <person name="Bourzgui I."/>
            <person name="Brown A."/>
            <person name="Cahill P."/>
            <person name="Channer S."/>
            <person name="Cheshatsang Y."/>
            <person name="Chuda L."/>
            <person name="Citroen M."/>
            <person name="Collymore A."/>
            <person name="Cooke P."/>
            <person name="Costello M."/>
            <person name="D'Aco K."/>
            <person name="Daza R."/>
            <person name="De Haan G."/>
            <person name="DeGray S."/>
            <person name="DeMaso C."/>
            <person name="Dhargay N."/>
            <person name="Dooley K."/>
            <person name="Dooley E."/>
            <person name="Doricent M."/>
            <person name="Dorje P."/>
            <person name="Dorjee K."/>
            <person name="Dupes A."/>
            <person name="Elong R."/>
            <person name="Falk J."/>
            <person name="Farina A."/>
            <person name="Faro S."/>
            <person name="Ferguson D."/>
            <person name="Fisher S."/>
            <person name="Foley C.D."/>
            <person name="Franke A."/>
            <person name="Friedrich D."/>
            <person name="Gadbois L."/>
            <person name="Gearin G."/>
            <person name="Gearin C.R."/>
            <person name="Giannoukos G."/>
            <person name="Goode T."/>
            <person name="Graham J."/>
            <person name="Grandbois E."/>
            <person name="Grewal S."/>
            <person name="Gyaltsen K."/>
            <person name="Hafez N."/>
            <person name="Hagos B."/>
            <person name="Hall J."/>
            <person name="Henson C."/>
            <person name="Hollinger A."/>
            <person name="Honan T."/>
            <person name="Huard M.D."/>
            <person name="Hughes L."/>
            <person name="Hurhula B."/>
            <person name="Husby M.E."/>
            <person name="Kamat A."/>
            <person name="Kanga B."/>
            <person name="Kashin S."/>
            <person name="Khazanovich D."/>
            <person name="Kisner P."/>
            <person name="Lance K."/>
            <person name="Lara M."/>
            <person name="Lee W."/>
            <person name="Lennon N."/>
            <person name="Letendre F."/>
            <person name="LeVine R."/>
            <person name="Lipovsky A."/>
            <person name="Liu X."/>
            <person name="Liu J."/>
            <person name="Liu S."/>
            <person name="Lokyitsang T."/>
            <person name="Lokyitsang Y."/>
            <person name="Lubonja R."/>
            <person name="Lui A."/>
            <person name="MacDonald P."/>
            <person name="Magnisalis V."/>
            <person name="Maru K."/>
            <person name="Matthews C."/>
            <person name="McCusker W."/>
            <person name="McDonough S."/>
            <person name="Mehta T."/>
            <person name="Meldrim J."/>
            <person name="Meneus L."/>
            <person name="Mihai O."/>
            <person name="Mihalev A."/>
            <person name="Mihova T."/>
            <person name="Mittelman R."/>
            <person name="Mlenga V."/>
            <person name="Montmayeur A."/>
            <person name="Mulrain L."/>
            <person name="Navidi A."/>
            <person name="Naylor J."/>
            <person name="Negash T."/>
            <person name="Nguyen T."/>
            <person name="Nguyen N."/>
            <person name="Nicol R."/>
            <person name="Norbu C."/>
            <person name="Norbu N."/>
            <person name="Novod N."/>
            <person name="O'Neill B."/>
            <person name="Osman S."/>
            <person name="Markiewicz E."/>
            <person name="Oyono O.L."/>
            <person name="Patti C."/>
            <person name="Phunkhang P."/>
            <person name="Pierre F."/>
            <person name="Priest M."/>
            <person name="Raghuraman S."/>
            <person name="Rege F."/>
            <person name="Reyes R."/>
            <person name="Rise C."/>
            <person name="Rogov P."/>
            <person name="Ross K."/>
            <person name="Ryan E."/>
            <person name="Settipalli S."/>
            <person name="Shea T."/>
            <person name="Sherpa N."/>
            <person name="Shi L."/>
            <person name="Shih D."/>
            <person name="Sparrow T."/>
            <person name="Spaulding J."/>
            <person name="Stalker J."/>
            <person name="Stange-Thomann N."/>
            <person name="Stavropoulos S."/>
            <person name="Stone C."/>
            <person name="Strader C."/>
            <person name="Tesfaye S."/>
            <person name="Thomson T."/>
            <person name="Thoulutsang Y."/>
            <person name="Thoulutsang D."/>
            <person name="Topham K."/>
            <person name="Topping I."/>
            <person name="Tsamla T."/>
            <person name="Vassiliev H."/>
            <person name="Vo A."/>
            <person name="Wangchuk T."/>
            <person name="Wangdi T."/>
            <person name="Weiand M."/>
            <person name="Wilkinson J."/>
            <person name="Wilson A."/>
            <person name="Yadav S."/>
            <person name="Young G."/>
            <person name="Yu Q."/>
            <person name="Zembek L."/>
            <person name="Zhong D."/>
            <person name="Zimmer A."/>
            <person name="Zwirko Z."/>
            <person name="Jaffe D.B."/>
            <person name="Alvarez P."/>
            <person name="Brockman W."/>
            <person name="Butler J."/>
            <person name="Chin C."/>
            <person name="Gnerre S."/>
            <person name="Grabherr M."/>
            <person name="Kleber M."/>
            <person name="Mauceli E."/>
            <person name="MacCallum I."/>
        </authorList>
    </citation>
    <scope>NUCLEOTIDE SEQUENCE [LARGE SCALE GENOMIC DNA]</scope>
    <source>
        <strain evidence="11">Tucson 14024-0371.13</strain>
    </source>
</reference>
<dbReference type="GO" id="GO:0015117">
    <property type="term" value="F:thiosulfate transmembrane transporter activity"/>
    <property type="evidence" value="ECO:0007669"/>
    <property type="project" value="EnsemblMetazoa"/>
</dbReference>
<dbReference type="AlphaFoldDB" id="B3MGC6"/>
<feature type="repeat" description="Solcar" evidence="8">
    <location>
        <begin position="8"/>
        <end position="93"/>
    </location>
</feature>
<gene>
    <name evidence="10" type="primary">Dana\GF11222</name>
    <name evidence="10" type="synonym">dana_GLEANR_11290</name>
    <name evidence="10" type="ORF">GF11222</name>
</gene>
<evidence type="ECO:0000313" key="11">
    <source>
        <dbReference type="Proteomes" id="UP000007801"/>
    </source>
</evidence>
<keyword evidence="11" id="KW-1185">Reference proteome</keyword>
<dbReference type="PhylomeDB" id="B3MGC6"/>
<dbReference type="OMA" id="YMNAKPG"/>
<comment type="similarity">
    <text evidence="2 9">Belongs to the mitochondrial carrier (TC 2.A.29) family.</text>
</comment>
<evidence type="ECO:0000256" key="1">
    <source>
        <dbReference type="ARBA" id="ARBA00004141"/>
    </source>
</evidence>
<evidence type="ECO:0000256" key="8">
    <source>
        <dbReference type="PROSITE-ProRule" id="PRU00282"/>
    </source>
</evidence>
<dbReference type="GO" id="GO:0005315">
    <property type="term" value="F:phosphate transmembrane transporter activity"/>
    <property type="evidence" value="ECO:0007669"/>
    <property type="project" value="EnsemblMetazoa"/>
</dbReference>
<evidence type="ECO:0008006" key="12">
    <source>
        <dbReference type="Google" id="ProtNLM"/>
    </source>
</evidence>
<dbReference type="GO" id="GO:0016020">
    <property type="term" value="C:membrane"/>
    <property type="evidence" value="ECO:0007669"/>
    <property type="project" value="UniProtKB-SubCell"/>
</dbReference>
<keyword evidence="7 8" id="KW-0472">Membrane</keyword>
<dbReference type="GO" id="GO:0005739">
    <property type="term" value="C:mitochondrion"/>
    <property type="evidence" value="ECO:0007669"/>
    <property type="project" value="EnsemblMetazoa"/>
</dbReference>
<evidence type="ECO:0000256" key="7">
    <source>
        <dbReference type="ARBA" id="ARBA00023136"/>
    </source>
</evidence>
<keyword evidence="5" id="KW-0677">Repeat</keyword>
<keyword evidence="6" id="KW-1133">Transmembrane helix</keyword>
<dbReference type="GO" id="GO:0035435">
    <property type="term" value="P:phosphate ion transmembrane transport"/>
    <property type="evidence" value="ECO:0007669"/>
    <property type="project" value="EnsemblMetazoa"/>
</dbReference>
<dbReference type="GeneID" id="6494086"/>
<dbReference type="STRING" id="7217.B3MGC6"/>
<dbReference type="KEGG" id="dan:6494086"/>
<dbReference type="Proteomes" id="UP000007801">
    <property type="component" value="Unassembled WGS sequence"/>
</dbReference>
<keyword evidence="4 8" id="KW-0812">Transmembrane</keyword>
<name>B3MGC6_DROAN</name>
<dbReference type="InterPro" id="IPR018108">
    <property type="entry name" value="MCP_transmembrane"/>
</dbReference>
<dbReference type="InterPro" id="IPR050391">
    <property type="entry name" value="Mito_Metabolite_Transporter"/>
</dbReference>
<evidence type="ECO:0000256" key="2">
    <source>
        <dbReference type="ARBA" id="ARBA00006375"/>
    </source>
</evidence>
<dbReference type="FunCoup" id="B3MGC6">
    <property type="interactions" value="42"/>
</dbReference>
<evidence type="ECO:0000256" key="5">
    <source>
        <dbReference type="ARBA" id="ARBA00022737"/>
    </source>
</evidence>
<organism evidence="10 11">
    <name type="scientific">Drosophila ananassae</name>
    <name type="common">Fruit fly</name>
    <dbReference type="NCBI Taxonomy" id="7217"/>
    <lineage>
        <taxon>Eukaryota</taxon>
        <taxon>Metazoa</taxon>
        <taxon>Ecdysozoa</taxon>
        <taxon>Arthropoda</taxon>
        <taxon>Hexapoda</taxon>
        <taxon>Insecta</taxon>
        <taxon>Pterygota</taxon>
        <taxon>Neoptera</taxon>
        <taxon>Endopterygota</taxon>
        <taxon>Diptera</taxon>
        <taxon>Brachycera</taxon>
        <taxon>Muscomorpha</taxon>
        <taxon>Ephydroidea</taxon>
        <taxon>Drosophilidae</taxon>
        <taxon>Drosophila</taxon>
        <taxon>Sophophora</taxon>
    </lineage>
</organism>
<protein>
    <recommendedName>
        <fullName evidence="12">Mitochondrial dicarboxylate carrier</fullName>
    </recommendedName>
</protein>
<dbReference type="HOGENOM" id="CLU_015166_14_1_1"/>
<feature type="repeat" description="Solcar" evidence="8">
    <location>
        <begin position="101"/>
        <end position="188"/>
    </location>
</feature>
<dbReference type="GO" id="GO:0015116">
    <property type="term" value="F:sulfate transmembrane transporter activity"/>
    <property type="evidence" value="ECO:0007669"/>
    <property type="project" value="EnsemblMetazoa"/>
</dbReference>
<keyword evidence="3 9" id="KW-0813">Transport</keyword>
<evidence type="ECO:0000256" key="4">
    <source>
        <dbReference type="ARBA" id="ARBA00022692"/>
    </source>
</evidence>
<dbReference type="SUPFAM" id="SSF103506">
    <property type="entry name" value="Mitochondrial carrier"/>
    <property type="match status" value="1"/>
</dbReference>
<dbReference type="eggNOG" id="KOG0759">
    <property type="taxonomic scope" value="Eukaryota"/>
</dbReference>
<evidence type="ECO:0000256" key="6">
    <source>
        <dbReference type="ARBA" id="ARBA00022989"/>
    </source>
</evidence>
<sequence>MSDNNANSKRLPRWWSGGVCSALAVTATHPLDLIKVQLQTQSGADRKSVGEIMGNIYRQGGFLGFYNGISASWFRQLTYTTSRFALYEWGKQFVDASQVSSKVGLAIFAGVLGGCVGVPGDVVTVRMQNDAKMPPESRRNYKHVFDGLYRIQKEEGVSSLFRGAVPAVTRAIVLTIGTNAAYDQVKQMLQSATGMTDGLPLHFATSTLAGCIGTVMTQPIDVIKTTYMNAKPGQFDGIGAAVVSIAKQGPLAFYKGFIPALMRVSPNTIITFMLYEQARMRFGKLPNN</sequence>
<feature type="repeat" description="Solcar" evidence="8">
    <location>
        <begin position="197"/>
        <end position="281"/>
    </location>
</feature>
<dbReference type="InParanoid" id="B3MGC6"/>
<accession>B3MGC6</accession>
<dbReference type="Pfam" id="PF00153">
    <property type="entry name" value="Mito_carr"/>
    <property type="match status" value="3"/>
</dbReference>